<keyword evidence="3" id="KW-1185">Reference proteome</keyword>
<feature type="transmembrane region" description="Helical" evidence="1">
    <location>
        <begin position="37"/>
        <end position="55"/>
    </location>
</feature>
<name>A0AAV0ZXF1_VICFA</name>
<dbReference type="EMBL" id="OX451737">
    <property type="protein sequence ID" value="CAI8601527.1"/>
    <property type="molecule type" value="Genomic_DNA"/>
</dbReference>
<evidence type="ECO:0000313" key="2">
    <source>
        <dbReference type="EMBL" id="CAI8601527.1"/>
    </source>
</evidence>
<keyword evidence="1" id="KW-0472">Membrane</keyword>
<dbReference type="Proteomes" id="UP001157006">
    <property type="component" value="Chromosome 2"/>
</dbReference>
<evidence type="ECO:0000256" key="1">
    <source>
        <dbReference type="SAM" id="Phobius"/>
    </source>
</evidence>
<reference evidence="2 3" key="1">
    <citation type="submission" date="2023-01" db="EMBL/GenBank/DDBJ databases">
        <authorList>
            <person name="Kreplak J."/>
        </authorList>
    </citation>
    <scope>NUCLEOTIDE SEQUENCE [LARGE SCALE GENOMIC DNA]</scope>
</reference>
<accession>A0AAV0ZXF1</accession>
<organism evidence="2 3">
    <name type="scientific">Vicia faba</name>
    <name type="common">Broad bean</name>
    <name type="synonym">Faba vulgaris</name>
    <dbReference type="NCBI Taxonomy" id="3906"/>
    <lineage>
        <taxon>Eukaryota</taxon>
        <taxon>Viridiplantae</taxon>
        <taxon>Streptophyta</taxon>
        <taxon>Embryophyta</taxon>
        <taxon>Tracheophyta</taxon>
        <taxon>Spermatophyta</taxon>
        <taxon>Magnoliopsida</taxon>
        <taxon>eudicotyledons</taxon>
        <taxon>Gunneridae</taxon>
        <taxon>Pentapetalae</taxon>
        <taxon>rosids</taxon>
        <taxon>fabids</taxon>
        <taxon>Fabales</taxon>
        <taxon>Fabaceae</taxon>
        <taxon>Papilionoideae</taxon>
        <taxon>50 kb inversion clade</taxon>
        <taxon>NPAAA clade</taxon>
        <taxon>Hologalegina</taxon>
        <taxon>IRL clade</taxon>
        <taxon>Fabeae</taxon>
        <taxon>Vicia</taxon>
    </lineage>
</organism>
<evidence type="ECO:0000313" key="3">
    <source>
        <dbReference type="Proteomes" id="UP001157006"/>
    </source>
</evidence>
<sequence>MTLEQSPRSELTASKGDVSDYFQAASMLDGFDPIESFSFMLLMVVIVGVSVEYYIHDVAVETFYWHNVVLMIDGHGIDGCFELCKVLET</sequence>
<protein>
    <submittedName>
        <fullName evidence="2">Uncharacterized protein</fullName>
    </submittedName>
</protein>
<keyword evidence="1" id="KW-0812">Transmembrane</keyword>
<keyword evidence="1" id="KW-1133">Transmembrane helix</keyword>
<dbReference type="AlphaFoldDB" id="A0AAV0ZXF1"/>
<proteinExistence type="predicted"/>
<gene>
    <name evidence="2" type="ORF">VFH_II276600</name>
</gene>